<comment type="caution">
    <text evidence="1">The sequence shown here is derived from an EMBL/GenBank/DDBJ whole genome shotgun (WGS) entry which is preliminary data.</text>
</comment>
<dbReference type="RefSeq" id="WP_067983910.1">
    <property type="nucleotide sequence ID" value="NZ_CAXBCE010000008.1"/>
</dbReference>
<proteinExistence type="predicted"/>
<dbReference type="EMBL" id="JBBMRA010000008">
    <property type="protein sequence ID" value="MEM5536748.1"/>
    <property type="molecule type" value="Genomic_DNA"/>
</dbReference>
<evidence type="ECO:0000313" key="1">
    <source>
        <dbReference type="EMBL" id="MEM5536748.1"/>
    </source>
</evidence>
<accession>A0ABU9TT97</accession>
<sequence>MNELLGTVDKENIVESSCFLEGKEVTASSFSKANRHYETVARQTFSYIFLNVGKHKSKHNEAHLEIGDKRLSGFLLKANRVLVCLSAKDTNIVDVRAHVQQVQRLMLKAEVDRMLA</sequence>
<gene>
    <name evidence="1" type="ORF">WNY58_10135</name>
</gene>
<dbReference type="Proteomes" id="UP001449225">
    <property type="component" value="Unassembled WGS sequence"/>
</dbReference>
<reference evidence="1 2" key="1">
    <citation type="submission" date="2024-03" db="EMBL/GenBank/DDBJ databases">
        <title>Community enrichment and isolation of bacterial strains for fucoidan degradation.</title>
        <authorList>
            <person name="Sichert A."/>
        </authorList>
    </citation>
    <scope>NUCLEOTIDE SEQUENCE [LARGE SCALE GENOMIC DNA]</scope>
    <source>
        <strain evidence="1 2">AS76</strain>
    </source>
</reference>
<keyword evidence="2" id="KW-1185">Reference proteome</keyword>
<name>A0ABU9TT97_9GAMM</name>
<organism evidence="1 2">
    <name type="scientific">Neptuniibacter pectenicola</name>
    <dbReference type="NCBI Taxonomy" id="1806669"/>
    <lineage>
        <taxon>Bacteria</taxon>
        <taxon>Pseudomonadati</taxon>
        <taxon>Pseudomonadota</taxon>
        <taxon>Gammaproteobacteria</taxon>
        <taxon>Oceanospirillales</taxon>
        <taxon>Oceanospirillaceae</taxon>
        <taxon>Neptuniibacter</taxon>
    </lineage>
</organism>
<evidence type="ECO:0008006" key="3">
    <source>
        <dbReference type="Google" id="ProtNLM"/>
    </source>
</evidence>
<evidence type="ECO:0000313" key="2">
    <source>
        <dbReference type="Proteomes" id="UP001449225"/>
    </source>
</evidence>
<protein>
    <recommendedName>
        <fullName evidence="3">Roadblock/LAMTOR2 domain-containing protein</fullName>
    </recommendedName>
</protein>